<keyword evidence="7" id="KW-0812">Transmembrane</keyword>
<evidence type="ECO:0000256" key="4">
    <source>
        <dbReference type="ARBA" id="ARBA00023157"/>
    </source>
</evidence>
<dbReference type="InterPro" id="IPR000436">
    <property type="entry name" value="Sushi_SCR_CCP_dom"/>
</dbReference>
<feature type="transmembrane region" description="Helical" evidence="7">
    <location>
        <begin position="857"/>
        <end position="879"/>
    </location>
</feature>
<dbReference type="InterPro" id="IPR035976">
    <property type="entry name" value="Sushi/SCR/CCP_sf"/>
</dbReference>
<sequence length="903" mass="101732">MTTKRWSNSSIKNIDDAMDALVEDYFHYDDLSNREAEYIKRNLADVNGEGNLILEEVDSANFNFPNEILQDIENAQNHEIDESDKENSSSSKRFRSVTDEDTDSFLALSVNKNTKTKTKSDLKVMLDFFISVGEMRDSVEIPAKDLDSLLSRFFLGVLKKNGDEYEPDSLSSMFNSLDRHLKDSKSSISIKKDPEFNHTRRVLEAKRKALKSLGKGSKPNRAEPLTTEEIQILREKGVIGTQNPDALLNAVFLNNATYFGLRGRQDHVNMTWGDVKLKATSDGKEYLEFNERSTKTRSGAKSRDFRDITPKIFGEGGSNCPIHVYKEYKRHRPQDTLTDEHRFYLRPLDNKHEEIWYTRQTIGKDKLGKMVKNMAEKGDLQGRKVNHSGRKTFATTLLQNGRPANEVAQLGGWKGISTLTHYSVPSIEQQQQASHTISKVMLPNSDLQTTSDSEEPCELSNSNTLVHNNLNANVSNTNNQTANKHDNPMAMFAGSDGLYHGSTHILGPYVNGYVRTRVWLASDMSNIVLNTSLYMDNIQNYREISHGLGYPPDLLNVQTLLSNGYMSDGIGVVFISETDFGYNTLAGVLFGYDDTKVRLWVPSNFSTYYKAGGVFAAKDGYKLGYYMEGVVNILAWNIECSQQVFHKTITVGDNIIHDDVIQFPCPYDSSNYLISIQFKAPESETPNGGMLFNAAGTTQAKNGSMYGGIVYVYSENEVMIWRPVNGPVIYIGDRWGNGESKQTSYTADVIIRVYHLPLAECSYPETVGNGTLNVTGIIYGDNITYTCNLGYHHGGGDLFRTCGRDRQWSGIIPACIFNEQMSKNRTSTFLDFEQVRIDKKETSLYKRSLYSAKDNRYSSFVIGLSGVSILIAVLCFFILPDLITVFRHMCCFETIYQSKSLIK</sequence>
<dbReference type="PANTHER" id="PTHR46963:SF2">
    <property type="match status" value="1"/>
</dbReference>
<dbReference type="AlphaFoldDB" id="A0A8S3UZG4"/>
<proteinExistence type="predicted"/>
<dbReference type="GO" id="GO:0015074">
    <property type="term" value="P:DNA integration"/>
    <property type="evidence" value="ECO:0007669"/>
    <property type="project" value="InterPro"/>
</dbReference>
<dbReference type="SUPFAM" id="SSF57535">
    <property type="entry name" value="Complement control module/SCR domain"/>
    <property type="match status" value="1"/>
</dbReference>
<keyword evidence="1" id="KW-1017">Isopeptide bond</keyword>
<dbReference type="OrthoDB" id="6045112at2759"/>
<protein>
    <recommendedName>
        <fullName evidence="8">Sushi domain-containing protein</fullName>
    </recommendedName>
</protein>
<keyword evidence="2" id="KW-0597">Phosphoprotein</keyword>
<dbReference type="PANTHER" id="PTHR46963">
    <property type="entry name" value="SIMILAR TO RIKEN CDNA E130308A19"/>
    <property type="match status" value="1"/>
</dbReference>
<dbReference type="PROSITE" id="PS50923">
    <property type="entry name" value="SUSHI"/>
    <property type="match status" value="1"/>
</dbReference>
<name>A0A8S3UZG4_MYTED</name>
<dbReference type="GO" id="GO:0003677">
    <property type="term" value="F:DNA binding"/>
    <property type="evidence" value="ECO:0007669"/>
    <property type="project" value="InterPro"/>
</dbReference>
<dbReference type="Pfam" id="PF12012">
    <property type="entry name" value="DUF3504"/>
    <property type="match status" value="1"/>
</dbReference>
<evidence type="ECO:0000256" key="1">
    <source>
        <dbReference type="ARBA" id="ARBA00022499"/>
    </source>
</evidence>
<evidence type="ECO:0000256" key="2">
    <source>
        <dbReference type="ARBA" id="ARBA00022553"/>
    </source>
</evidence>
<comment type="caution">
    <text evidence="6">Lacks conserved residue(s) required for the propagation of feature annotation.</text>
</comment>
<dbReference type="Gene3D" id="2.10.70.10">
    <property type="entry name" value="Complement Module, domain 1"/>
    <property type="match status" value="1"/>
</dbReference>
<evidence type="ECO:0000313" key="9">
    <source>
        <dbReference type="EMBL" id="CAG2246667.1"/>
    </source>
</evidence>
<gene>
    <name evidence="9" type="ORF">MEDL_58636</name>
</gene>
<accession>A0A8S3UZG4</accession>
<dbReference type="InterPro" id="IPR021893">
    <property type="entry name" value="ZMYM2-like_C"/>
</dbReference>
<keyword evidence="5" id="KW-0233">DNA recombination</keyword>
<dbReference type="InterPro" id="IPR011010">
    <property type="entry name" value="DNA_brk_join_enz"/>
</dbReference>
<dbReference type="Pfam" id="PF00084">
    <property type="entry name" value="Sushi"/>
    <property type="match status" value="1"/>
</dbReference>
<dbReference type="GO" id="GO:0006310">
    <property type="term" value="P:DNA recombination"/>
    <property type="evidence" value="ECO:0007669"/>
    <property type="project" value="UniProtKB-KW"/>
</dbReference>
<comment type="caution">
    <text evidence="9">The sequence shown here is derived from an EMBL/GenBank/DDBJ whole genome shotgun (WGS) entry which is preliminary data.</text>
</comment>
<dbReference type="EMBL" id="CAJPWZ010002878">
    <property type="protein sequence ID" value="CAG2246667.1"/>
    <property type="molecule type" value="Genomic_DNA"/>
</dbReference>
<feature type="domain" description="Sushi" evidence="8">
    <location>
        <begin position="759"/>
        <end position="817"/>
    </location>
</feature>
<keyword evidence="10" id="KW-1185">Reference proteome</keyword>
<organism evidence="9 10">
    <name type="scientific">Mytilus edulis</name>
    <name type="common">Blue mussel</name>
    <dbReference type="NCBI Taxonomy" id="6550"/>
    <lineage>
        <taxon>Eukaryota</taxon>
        <taxon>Metazoa</taxon>
        <taxon>Spiralia</taxon>
        <taxon>Lophotrochozoa</taxon>
        <taxon>Mollusca</taxon>
        <taxon>Bivalvia</taxon>
        <taxon>Autobranchia</taxon>
        <taxon>Pteriomorphia</taxon>
        <taxon>Mytilida</taxon>
        <taxon>Mytiloidea</taxon>
        <taxon>Mytilidae</taxon>
        <taxon>Mytilinae</taxon>
        <taxon>Mytilus</taxon>
    </lineage>
</organism>
<dbReference type="CDD" id="cd00397">
    <property type="entry name" value="DNA_BRE_C"/>
    <property type="match status" value="1"/>
</dbReference>
<evidence type="ECO:0000313" key="10">
    <source>
        <dbReference type="Proteomes" id="UP000683360"/>
    </source>
</evidence>
<dbReference type="Proteomes" id="UP000683360">
    <property type="component" value="Unassembled WGS sequence"/>
</dbReference>
<keyword evidence="4" id="KW-1015">Disulfide bond</keyword>
<keyword evidence="3" id="KW-0832">Ubl conjugation</keyword>
<keyword evidence="7" id="KW-0472">Membrane</keyword>
<reference evidence="9" key="1">
    <citation type="submission" date="2021-03" db="EMBL/GenBank/DDBJ databases">
        <authorList>
            <person name="Bekaert M."/>
        </authorList>
    </citation>
    <scope>NUCLEOTIDE SEQUENCE</scope>
</reference>
<dbReference type="CDD" id="cd00033">
    <property type="entry name" value="CCP"/>
    <property type="match status" value="1"/>
</dbReference>
<evidence type="ECO:0000256" key="5">
    <source>
        <dbReference type="ARBA" id="ARBA00023172"/>
    </source>
</evidence>
<evidence type="ECO:0000256" key="6">
    <source>
        <dbReference type="PROSITE-ProRule" id="PRU00302"/>
    </source>
</evidence>
<dbReference type="SMART" id="SM00032">
    <property type="entry name" value="CCP"/>
    <property type="match status" value="1"/>
</dbReference>
<dbReference type="SUPFAM" id="SSF56349">
    <property type="entry name" value="DNA breaking-rejoining enzymes"/>
    <property type="match status" value="1"/>
</dbReference>
<keyword evidence="6" id="KW-0768">Sushi</keyword>
<evidence type="ECO:0000259" key="8">
    <source>
        <dbReference type="PROSITE" id="PS50923"/>
    </source>
</evidence>
<dbReference type="Gene3D" id="1.10.443.10">
    <property type="entry name" value="Intergrase catalytic core"/>
    <property type="match status" value="1"/>
</dbReference>
<evidence type="ECO:0000256" key="3">
    <source>
        <dbReference type="ARBA" id="ARBA00022843"/>
    </source>
</evidence>
<evidence type="ECO:0000256" key="7">
    <source>
        <dbReference type="SAM" id="Phobius"/>
    </source>
</evidence>
<dbReference type="InterPro" id="IPR013762">
    <property type="entry name" value="Integrase-like_cat_sf"/>
</dbReference>
<keyword evidence="7" id="KW-1133">Transmembrane helix</keyword>
<dbReference type="InterPro" id="IPR042838">
    <property type="entry name" value="KIAA1958"/>
</dbReference>